<dbReference type="Proteomes" id="UP000231987">
    <property type="component" value="Unassembled WGS sequence"/>
</dbReference>
<dbReference type="AlphaFoldDB" id="A0A2J0Z1Q5"/>
<feature type="signal peptide" evidence="2">
    <location>
        <begin position="1"/>
        <end position="26"/>
    </location>
</feature>
<organism evidence="3 4">
    <name type="scientific">Rhizobium meliloti</name>
    <name type="common">Ensifer meliloti</name>
    <name type="synonym">Sinorhizobium meliloti</name>
    <dbReference type="NCBI Taxonomy" id="382"/>
    <lineage>
        <taxon>Bacteria</taxon>
        <taxon>Pseudomonadati</taxon>
        <taxon>Pseudomonadota</taxon>
        <taxon>Alphaproteobacteria</taxon>
        <taxon>Hyphomicrobiales</taxon>
        <taxon>Rhizobiaceae</taxon>
        <taxon>Sinorhizobium/Ensifer group</taxon>
        <taxon>Sinorhizobium</taxon>
    </lineage>
</organism>
<dbReference type="RefSeq" id="WP_100672394.1">
    <property type="nucleotide sequence ID" value="NZ_NJGD01000006.1"/>
</dbReference>
<evidence type="ECO:0000313" key="3">
    <source>
        <dbReference type="EMBL" id="PJR14460.1"/>
    </source>
</evidence>
<comment type="caution">
    <text evidence="3">The sequence shown here is derived from an EMBL/GenBank/DDBJ whole genome shotgun (WGS) entry which is preliminary data.</text>
</comment>
<evidence type="ECO:0000313" key="4">
    <source>
        <dbReference type="Proteomes" id="UP000231987"/>
    </source>
</evidence>
<accession>A0A2J0Z1Q5</accession>
<dbReference type="InterPro" id="IPR018389">
    <property type="entry name" value="DctP_fam"/>
</dbReference>
<name>A0A2J0Z1Q5_RHIML</name>
<keyword evidence="1 2" id="KW-0732">Signal</keyword>
<sequence length="330" mass="35056">MLNFLKHGRMAGAVLGAALFAGAASATELRYAHVGAEGDIQTVYAAQAAEGIAAATGGEITVTVYPASQLGGVAEMVDGVRMGSISMGHHDFASLARLVPEVAVFNAPFIYRDGAHALAATDPQSSPALQAINEKLIAQGVRIIGRIYRGDRHISSNFPVKTPADLAGKPFRAVPLELWVSMVKGFGAIPTPVEVAELPTALMTGVVVGQENPLTMIASNNLNEVQSHLSMTGHMRAVLAVFINEEVWQGLSEEQRTALTKVLDEEAQKSLTMATESEADLVKELKGRGMTVITEAEGLDVAAFRDKVSAQIRQDFPNFAPLIEQIEAVK</sequence>
<feature type="chain" id="PRO_5014400043" evidence="2">
    <location>
        <begin position="27"/>
        <end position="330"/>
    </location>
</feature>
<proteinExistence type="predicted"/>
<dbReference type="NCBIfam" id="NF037995">
    <property type="entry name" value="TRAP_S1"/>
    <property type="match status" value="1"/>
</dbReference>
<dbReference type="InterPro" id="IPR038404">
    <property type="entry name" value="TRAP_DctP_sf"/>
</dbReference>
<evidence type="ECO:0000256" key="1">
    <source>
        <dbReference type="ARBA" id="ARBA00022729"/>
    </source>
</evidence>
<dbReference type="GO" id="GO:0055085">
    <property type="term" value="P:transmembrane transport"/>
    <property type="evidence" value="ECO:0007669"/>
    <property type="project" value="InterPro"/>
</dbReference>
<dbReference type="PANTHER" id="PTHR33376">
    <property type="match status" value="1"/>
</dbReference>
<dbReference type="CDD" id="cd13603">
    <property type="entry name" value="PBP2_TRAP_Siap_TeaA_like"/>
    <property type="match status" value="1"/>
</dbReference>
<dbReference type="Pfam" id="PF03480">
    <property type="entry name" value="DctP"/>
    <property type="match status" value="1"/>
</dbReference>
<dbReference type="EMBL" id="NJGD01000006">
    <property type="protein sequence ID" value="PJR14460.1"/>
    <property type="molecule type" value="Genomic_DNA"/>
</dbReference>
<evidence type="ECO:0000256" key="2">
    <source>
        <dbReference type="SAM" id="SignalP"/>
    </source>
</evidence>
<dbReference type="Gene3D" id="3.40.190.170">
    <property type="entry name" value="Bacterial extracellular solute-binding protein, family 7"/>
    <property type="match status" value="1"/>
</dbReference>
<reference evidence="3 4" key="1">
    <citation type="submission" date="2017-06" db="EMBL/GenBank/DDBJ databases">
        <title>Ensifer strains isolated from leguminous trees and herbs display diverse denitrification phenotypes with some acting as strong N2O sinks.</title>
        <authorList>
            <person name="Woliy K."/>
            <person name="Mania D."/>
            <person name="Bakken L.R."/>
            <person name="Frostegard A."/>
        </authorList>
    </citation>
    <scope>NUCLEOTIDE SEQUENCE [LARGE SCALE GENOMIC DNA]</scope>
    <source>
        <strain evidence="3 4">AC50a</strain>
    </source>
</reference>
<dbReference type="PANTHER" id="PTHR33376:SF4">
    <property type="entry name" value="SIALIC ACID-BINDING PERIPLASMIC PROTEIN SIAP"/>
    <property type="match status" value="1"/>
</dbReference>
<gene>
    <name evidence="3" type="ORF">CEJ86_15505</name>
</gene>
<protein>
    <submittedName>
        <fullName evidence="3">TRAP transporter substrate-binding protein DctP</fullName>
    </submittedName>
</protein>